<proteinExistence type="inferred from homology"/>
<keyword evidence="6 7" id="KW-0472">Membrane</keyword>
<comment type="similarity">
    <text evidence="2 7">Belongs to the membrane-bound acyltransferase family.</text>
</comment>
<dbReference type="InterPro" id="IPR004299">
    <property type="entry name" value="MBOAT_fam"/>
</dbReference>
<dbReference type="InterPro" id="IPR051085">
    <property type="entry name" value="MB_O-acyltransferase"/>
</dbReference>
<dbReference type="GO" id="GO:0042121">
    <property type="term" value="P:alginic acid biosynthetic process"/>
    <property type="evidence" value="ECO:0007669"/>
    <property type="project" value="InterPro"/>
</dbReference>
<keyword evidence="3 7" id="KW-1003">Cell membrane</keyword>
<dbReference type="PANTHER" id="PTHR13285">
    <property type="entry name" value="ACYLTRANSFERASE"/>
    <property type="match status" value="1"/>
</dbReference>
<dbReference type="InterPro" id="IPR028362">
    <property type="entry name" value="AlgI"/>
</dbReference>
<dbReference type="GO" id="GO:0005886">
    <property type="term" value="C:plasma membrane"/>
    <property type="evidence" value="ECO:0007669"/>
    <property type="project" value="UniProtKB-SubCell"/>
</dbReference>
<dbReference type="Proteomes" id="UP001317532">
    <property type="component" value="Chromosome"/>
</dbReference>
<keyword evidence="4 8" id="KW-0812">Transmembrane</keyword>
<feature type="transmembrane region" description="Helical" evidence="8">
    <location>
        <begin position="406"/>
        <end position="424"/>
    </location>
</feature>
<feature type="transmembrane region" description="Helical" evidence="8">
    <location>
        <begin position="304"/>
        <end position="321"/>
    </location>
</feature>
<evidence type="ECO:0000256" key="8">
    <source>
        <dbReference type="SAM" id="Phobius"/>
    </source>
</evidence>
<comment type="subcellular location">
    <subcellularLocation>
        <location evidence="1">Cell membrane</location>
        <topology evidence="1">Multi-pass membrane protein</topology>
    </subcellularLocation>
</comment>
<dbReference type="InterPro" id="IPR024194">
    <property type="entry name" value="Ac/AlaTfrase_AlgI/DltB"/>
</dbReference>
<keyword evidence="7" id="KW-0012">Acyltransferase</keyword>
<name>A0AAN1XZ67_UNVUL</name>
<dbReference type="Pfam" id="PF03062">
    <property type="entry name" value="MBOAT"/>
    <property type="match status" value="1"/>
</dbReference>
<accession>A0AAN1XZ67</accession>
<gene>
    <name evidence="9" type="ORF">WPS_33350</name>
</gene>
<feature type="transmembrane region" description="Helical" evidence="8">
    <location>
        <begin position="46"/>
        <end position="67"/>
    </location>
</feature>
<dbReference type="RefSeq" id="WP_317995611.1">
    <property type="nucleotide sequence ID" value="NZ_AP025523.1"/>
</dbReference>
<feature type="transmembrane region" description="Helical" evidence="8">
    <location>
        <begin position="79"/>
        <end position="97"/>
    </location>
</feature>
<reference evidence="9 10" key="1">
    <citation type="journal article" date="2022" name="ISME Commun">
        <title>Vulcanimicrobium alpinus gen. nov. sp. nov., the first cultivated representative of the candidate phylum 'Eremiobacterota', is a metabolically versatile aerobic anoxygenic phototroph.</title>
        <authorList>
            <person name="Yabe S."/>
            <person name="Muto K."/>
            <person name="Abe K."/>
            <person name="Yokota A."/>
            <person name="Staudigel H."/>
            <person name="Tebo B.M."/>
        </authorList>
    </citation>
    <scope>NUCLEOTIDE SEQUENCE [LARGE SCALE GENOMIC DNA]</scope>
    <source>
        <strain evidence="9 10">WC8-2</strain>
    </source>
</reference>
<dbReference type="GO" id="GO:0016746">
    <property type="term" value="F:acyltransferase activity"/>
    <property type="evidence" value="ECO:0007669"/>
    <property type="project" value="UniProtKB-KW"/>
</dbReference>
<evidence type="ECO:0000313" key="10">
    <source>
        <dbReference type="Proteomes" id="UP001317532"/>
    </source>
</evidence>
<dbReference type="PANTHER" id="PTHR13285:SF18">
    <property type="entry name" value="PROTEIN-CYSTEINE N-PALMITOYLTRANSFERASE RASP"/>
    <property type="match status" value="1"/>
</dbReference>
<evidence type="ECO:0000256" key="4">
    <source>
        <dbReference type="ARBA" id="ARBA00022692"/>
    </source>
</evidence>
<feature type="transmembrane region" description="Helical" evidence="8">
    <location>
        <begin position="117"/>
        <end position="138"/>
    </location>
</feature>
<feature type="transmembrane region" description="Helical" evidence="8">
    <location>
        <begin position="436"/>
        <end position="456"/>
    </location>
</feature>
<evidence type="ECO:0000256" key="3">
    <source>
        <dbReference type="ARBA" id="ARBA00022475"/>
    </source>
</evidence>
<dbReference type="KEGG" id="vab:WPS_33350"/>
<evidence type="ECO:0000256" key="6">
    <source>
        <dbReference type="ARBA" id="ARBA00023136"/>
    </source>
</evidence>
<evidence type="ECO:0000256" key="2">
    <source>
        <dbReference type="ARBA" id="ARBA00010323"/>
    </source>
</evidence>
<dbReference type="AlphaFoldDB" id="A0AAN1XZ67"/>
<dbReference type="PIRSF" id="PIRSF016636">
    <property type="entry name" value="AlgI_DltB"/>
    <property type="match status" value="1"/>
</dbReference>
<dbReference type="EMBL" id="AP025523">
    <property type="protein sequence ID" value="BDE08059.1"/>
    <property type="molecule type" value="Genomic_DNA"/>
</dbReference>
<keyword evidence="5 8" id="KW-1133">Transmembrane helix</keyword>
<evidence type="ECO:0000256" key="1">
    <source>
        <dbReference type="ARBA" id="ARBA00004651"/>
    </source>
</evidence>
<feature type="transmembrane region" description="Helical" evidence="8">
    <location>
        <begin position="7"/>
        <end position="26"/>
    </location>
</feature>
<evidence type="ECO:0000256" key="5">
    <source>
        <dbReference type="ARBA" id="ARBA00022989"/>
    </source>
</evidence>
<feature type="transmembrane region" description="Helical" evidence="8">
    <location>
        <begin position="358"/>
        <end position="386"/>
    </location>
</feature>
<sequence>MVFSSEVFLFGFLPLTLALYFAAPGARLKNVVLVAASLAFYGWGGGVYTALVVGSALVNFAFGLALSRASGDATRRRRALVAAAVAFDLAVLAWFKYAGFVAENLSAAGLNVRIAGVVLPLGISFFTFHAISYIVDVYRRTSEARRNPLEVVLYFTFFPQLIAGPIIRYKDVAGQLARRTVTTPDFAYGVQRFVAGLGKKVLIANTLGACVDRVFATAPADVSRPLAWFALAAYTLQIYFDFSGYTDMAIGLARMFGFRFLENFDFPYVAGSVREFWGRWHISLSRWFRDYLYVPLGGNRVTPWRVYVNLAIVFVLCGLWHGAKWTFVVWGLIHGLFLVLERAGWMRPLTSTPVVRHVYLLAVVMFGWVFFRSDSFAYAFAFLRALVHQAPATRLGFWGVVDRETLLAFAAGCVLATPFVAQRVEAWLARSRRGGLTIAAAALPASLACIFVASASKLAAGTYNPFIYFRF</sequence>
<evidence type="ECO:0000313" key="9">
    <source>
        <dbReference type="EMBL" id="BDE08059.1"/>
    </source>
</evidence>
<dbReference type="PIRSF" id="PIRSF500217">
    <property type="entry name" value="AlgI"/>
    <property type="match status" value="1"/>
</dbReference>
<protein>
    <submittedName>
        <fullName evidence="9">Alginate O-acetylation protein</fullName>
    </submittedName>
</protein>
<keyword evidence="7" id="KW-0808">Transferase</keyword>
<feature type="transmembrane region" description="Helical" evidence="8">
    <location>
        <begin position="327"/>
        <end position="346"/>
    </location>
</feature>
<evidence type="ECO:0000256" key="7">
    <source>
        <dbReference type="PIRNR" id="PIRNR016636"/>
    </source>
</evidence>
<keyword evidence="10" id="KW-1185">Reference proteome</keyword>
<organism evidence="9 10">
    <name type="scientific">Vulcanimicrobium alpinum</name>
    <dbReference type="NCBI Taxonomy" id="3016050"/>
    <lineage>
        <taxon>Bacteria</taxon>
        <taxon>Bacillati</taxon>
        <taxon>Vulcanimicrobiota</taxon>
        <taxon>Vulcanimicrobiia</taxon>
        <taxon>Vulcanimicrobiales</taxon>
        <taxon>Vulcanimicrobiaceae</taxon>
        <taxon>Vulcanimicrobium</taxon>
    </lineage>
</organism>